<dbReference type="InterPro" id="IPR050398">
    <property type="entry name" value="HssS/ArlS-like"/>
</dbReference>
<dbReference type="FunFam" id="1.10.287.130:FF:000001">
    <property type="entry name" value="Two-component sensor histidine kinase"/>
    <property type="match status" value="1"/>
</dbReference>
<dbReference type="SMART" id="SM00388">
    <property type="entry name" value="HisKA"/>
    <property type="match status" value="1"/>
</dbReference>
<evidence type="ECO:0000259" key="15">
    <source>
        <dbReference type="PROSITE" id="PS50109"/>
    </source>
</evidence>
<keyword evidence="12" id="KW-0902">Two-component regulatory system</keyword>
<evidence type="ECO:0000256" key="8">
    <source>
        <dbReference type="ARBA" id="ARBA00022741"/>
    </source>
</evidence>
<dbReference type="PROSITE" id="PS50885">
    <property type="entry name" value="HAMP"/>
    <property type="match status" value="1"/>
</dbReference>
<protein>
    <recommendedName>
        <fullName evidence="3">histidine kinase</fullName>
        <ecNumber evidence="3">2.7.13.3</ecNumber>
    </recommendedName>
</protein>
<comment type="catalytic activity">
    <reaction evidence="1">
        <text>ATP + protein L-histidine = ADP + protein N-phospho-L-histidine.</text>
        <dbReference type="EC" id="2.7.13.3"/>
    </reaction>
</comment>
<dbReference type="InterPro" id="IPR005467">
    <property type="entry name" value="His_kinase_dom"/>
</dbReference>
<dbReference type="EMBL" id="DVOO01000009">
    <property type="protein sequence ID" value="HIV24642.1"/>
    <property type="molecule type" value="Genomic_DNA"/>
</dbReference>
<feature type="transmembrane region" description="Helical" evidence="14">
    <location>
        <begin position="9"/>
        <end position="31"/>
    </location>
</feature>
<reference evidence="17" key="2">
    <citation type="journal article" date="2021" name="PeerJ">
        <title>Extensive microbial diversity within the chicken gut microbiome revealed by metagenomics and culture.</title>
        <authorList>
            <person name="Gilroy R."/>
            <person name="Ravi A."/>
            <person name="Getino M."/>
            <person name="Pursley I."/>
            <person name="Horton D.L."/>
            <person name="Alikhan N.F."/>
            <person name="Baker D."/>
            <person name="Gharbi K."/>
            <person name="Hall N."/>
            <person name="Watson M."/>
            <person name="Adriaenssens E.M."/>
            <person name="Foster-Nyarko E."/>
            <person name="Jarju S."/>
            <person name="Secka A."/>
            <person name="Antonio M."/>
            <person name="Oren A."/>
            <person name="Chaudhuri R.R."/>
            <person name="La Ragione R."/>
            <person name="Hildebrand F."/>
            <person name="Pallen M.J."/>
        </authorList>
    </citation>
    <scope>NUCLEOTIDE SEQUENCE</scope>
    <source>
        <strain evidence="17">CHK188-20938</strain>
    </source>
</reference>
<reference evidence="17" key="1">
    <citation type="submission" date="2020-10" db="EMBL/GenBank/DDBJ databases">
        <authorList>
            <person name="Gilroy R."/>
        </authorList>
    </citation>
    <scope>NUCLEOTIDE SEQUENCE</scope>
    <source>
        <strain evidence="17">CHK188-20938</strain>
    </source>
</reference>
<dbReference type="CDD" id="cd06225">
    <property type="entry name" value="HAMP"/>
    <property type="match status" value="1"/>
</dbReference>
<evidence type="ECO:0000256" key="1">
    <source>
        <dbReference type="ARBA" id="ARBA00000085"/>
    </source>
</evidence>
<evidence type="ECO:0000256" key="13">
    <source>
        <dbReference type="ARBA" id="ARBA00023136"/>
    </source>
</evidence>
<evidence type="ECO:0000256" key="14">
    <source>
        <dbReference type="SAM" id="Phobius"/>
    </source>
</evidence>
<keyword evidence="4" id="KW-1003">Cell membrane</keyword>
<dbReference type="GO" id="GO:0005886">
    <property type="term" value="C:plasma membrane"/>
    <property type="evidence" value="ECO:0007669"/>
    <property type="project" value="UniProtKB-SubCell"/>
</dbReference>
<dbReference type="InterPro" id="IPR036890">
    <property type="entry name" value="HATPase_C_sf"/>
</dbReference>
<dbReference type="InterPro" id="IPR036097">
    <property type="entry name" value="HisK_dim/P_sf"/>
</dbReference>
<dbReference type="InterPro" id="IPR004358">
    <property type="entry name" value="Sig_transdc_His_kin-like_C"/>
</dbReference>
<proteinExistence type="predicted"/>
<keyword evidence="10" id="KW-0067">ATP-binding</keyword>
<evidence type="ECO:0000256" key="7">
    <source>
        <dbReference type="ARBA" id="ARBA00022692"/>
    </source>
</evidence>
<dbReference type="PANTHER" id="PTHR45528">
    <property type="entry name" value="SENSOR HISTIDINE KINASE CPXA"/>
    <property type="match status" value="1"/>
</dbReference>
<dbReference type="SUPFAM" id="SSF47384">
    <property type="entry name" value="Homodimeric domain of signal transducing histidine kinase"/>
    <property type="match status" value="1"/>
</dbReference>
<dbReference type="Pfam" id="PF00672">
    <property type="entry name" value="HAMP"/>
    <property type="match status" value="1"/>
</dbReference>
<dbReference type="Gene3D" id="1.10.287.130">
    <property type="match status" value="1"/>
</dbReference>
<dbReference type="Gene3D" id="6.10.340.10">
    <property type="match status" value="1"/>
</dbReference>
<evidence type="ECO:0000256" key="12">
    <source>
        <dbReference type="ARBA" id="ARBA00023012"/>
    </source>
</evidence>
<dbReference type="SUPFAM" id="SSF55874">
    <property type="entry name" value="ATPase domain of HSP90 chaperone/DNA topoisomerase II/histidine kinase"/>
    <property type="match status" value="1"/>
</dbReference>
<comment type="subcellular location">
    <subcellularLocation>
        <location evidence="2">Cell membrane</location>
        <topology evidence="2">Multi-pass membrane protein</topology>
    </subcellularLocation>
</comment>
<accession>A0A9D1TAG6</accession>
<dbReference type="InterPro" id="IPR003660">
    <property type="entry name" value="HAMP_dom"/>
</dbReference>
<keyword evidence="5" id="KW-0597">Phosphoprotein</keyword>
<gene>
    <name evidence="17" type="ORF">IAB71_02455</name>
</gene>
<feature type="domain" description="Histidine kinase" evidence="15">
    <location>
        <begin position="273"/>
        <end position="488"/>
    </location>
</feature>
<evidence type="ECO:0000259" key="16">
    <source>
        <dbReference type="PROSITE" id="PS50885"/>
    </source>
</evidence>
<dbReference type="SMART" id="SM00387">
    <property type="entry name" value="HATPase_c"/>
    <property type="match status" value="1"/>
</dbReference>
<dbReference type="CDD" id="cd00082">
    <property type="entry name" value="HisKA"/>
    <property type="match status" value="1"/>
</dbReference>
<keyword evidence="11 14" id="KW-1133">Transmembrane helix</keyword>
<dbReference type="Proteomes" id="UP000824169">
    <property type="component" value="Unassembled WGS sequence"/>
</dbReference>
<dbReference type="InterPro" id="IPR003594">
    <property type="entry name" value="HATPase_dom"/>
</dbReference>
<evidence type="ECO:0000256" key="9">
    <source>
        <dbReference type="ARBA" id="ARBA00022777"/>
    </source>
</evidence>
<evidence type="ECO:0000256" key="2">
    <source>
        <dbReference type="ARBA" id="ARBA00004651"/>
    </source>
</evidence>
<dbReference type="PROSITE" id="PS50109">
    <property type="entry name" value="HIS_KIN"/>
    <property type="match status" value="1"/>
</dbReference>
<dbReference type="Gene3D" id="3.30.565.10">
    <property type="entry name" value="Histidine kinase-like ATPase, C-terminal domain"/>
    <property type="match status" value="1"/>
</dbReference>
<evidence type="ECO:0000256" key="6">
    <source>
        <dbReference type="ARBA" id="ARBA00022679"/>
    </source>
</evidence>
<dbReference type="GO" id="GO:0000155">
    <property type="term" value="F:phosphorelay sensor kinase activity"/>
    <property type="evidence" value="ECO:0007669"/>
    <property type="project" value="InterPro"/>
</dbReference>
<dbReference type="PRINTS" id="PR00344">
    <property type="entry name" value="BCTRLSENSOR"/>
</dbReference>
<dbReference type="Pfam" id="PF00512">
    <property type="entry name" value="HisKA"/>
    <property type="match status" value="1"/>
</dbReference>
<dbReference type="GO" id="GO:0005524">
    <property type="term" value="F:ATP binding"/>
    <property type="evidence" value="ECO:0007669"/>
    <property type="project" value="UniProtKB-KW"/>
</dbReference>
<evidence type="ECO:0000256" key="4">
    <source>
        <dbReference type="ARBA" id="ARBA00022475"/>
    </source>
</evidence>
<keyword evidence="13 14" id="KW-0472">Membrane</keyword>
<evidence type="ECO:0000313" key="17">
    <source>
        <dbReference type="EMBL" id="HIV24642.1"/>
    </source>
</evidence>
<dbReference type="InterPro" id="IPR003661">
    <property type="entry name" value="HisK_dim/P_dom"/>
</dbReference>
<keyword evidence="9" id="KW-0418">Kinase</keyword>
<keyword evidence="7 14" id="KW-0812">Transmembrane</keyword>
<dbReference type="SUPFAM" id="SSF158472">
    <property type="entry name" value="HAMP domain-like"/>
    <property type="match status" value="1"/>
</dbReference>
<dbReference type="SMART" id="SM00304">
    <property type="entry name" value="HAMP"/>
    <property type="match status" value="1"/>
</dbReference>
<organism evidence="17 18">
    <name type="scientific">Candidatus Scatomonas pullistercoris</name>
    <dbReference type="NCBI Taxonomy" id="2840920"/>
    <lineage>
        <taxon>Bacteria</taxon>
        <taxon>Bacillati</taxon>
        <taxon>Bacillota</taxon>
        <taxon>Clostridia</taxon>
        <taxon>Lachnospirales</taxon>
        <taxon>Lachnospiraceae</taxon>
        <taxon>Lachnospiraceae incertae sedis</taxon>
        <taxon>Candidatus Scatomonas</taxon>
    </lineage>
</organism>
<evidence type="ECO:0000256" key="3">
    <source>
        <dbReference type="ARBA" id="ARBA00012438"/>
    </source>
</evidence>
<evidence type="ECO:0000313" key="18">
    <source>
        <dbReference type="Proteomes" id="UP000824169"/>
    </source>
</evidence>
<keyword evidence="6" id="KW-0808">Transferase</keyword>
<feature type="domain" description="HAMP" evidence="16">
    <location>
        <begin position="192"/>
        <end position="244"/>
    </location>
</feature>
<keyword evidence="8" id="KW-0547">Nucleotide-binding</keyword>
<feature type="transmembrane region" description="Helical" evidence="14">
    <location>
        <begin position="171"/>
        <end position="191"/>
    </location>
</feature>
<dbReference type="PANTHER" id="PTHR45528:SF1">
    <property type="entry name" value="SENSOR HISTIDINE KINASE CPXA"/>
    <property type="match status" value="1"/>
</dbReference>
<evidence type="ECO:0000256" key="10">
    <source>
        <dbReference type="ARBA" id="ARBA00022840"/>
    </source>
</evidence>
<dbReference type="Pfam" id="PF02518">
    <property type="entry name" value="HATPase_c"/>
    <property type="match status" value="1"/>
</dbReference>
<comment type="caution">
    <text evidence="17">The sequence shown here is derived from an EMBL/GenBank/DDBJ whole genome shotgun (WGS) entry which is preliminary data.</text>
</comment>
<dbReference type="AlphaFoldDB" id="A0A9D1TAG6"/>
<evidence type="ECO:0000256" key="11">
    <source>
        <dbReference type="ARBA" id="ARBA00022989"/>
    </source>
</evidence>
<sequence>MKRSIKRRVAVTFISVMVITLVAIGVFHWAFMERFYLSKKMDVLADSWDNVNALEDPIGGLSQEFNQFCSSNNLTYAVVNLSSNPLQITTNSAGDYSLANRLVGNIMGQEDGNTEVLKVGDNGQYRISKSHDRFVETNFLEMWGRLDNGEFFIVRCPLESIEESAAISNQFYIYIGVLVILVSTVIIWLLARRMVKPLQELTALSERMANLDFNAKYTSGGEDEIGELGQNFNIMSGKLEKSISELKSANLQLQKDIEERVQIDEMRTEFLSNVSHELKTPIALIQGYAEGLKDNISDDAESREFYCDVIIDESAKMNKMVKQLLTLNQLESGNDQLALERFDLAELIRGVLQASHILIGQKEARILFEQREPVPVWGDEFKIEEVVTNYLTNALNHLEGEKVIEIKCEEEDGIVTTTVFNTGKPIPEEDLDKIWDKFYKVDKARTREYGGSGIGLSIVKAIMDSHQQKCWARNYKNGVAFAFTLESR</sequence>
<name>A0A9D1TAG6_9FIRM</name>
<evidence type="ECO:0000256" key="5">
    <source>
        <dbReference type="ARBA" id="ARBA00022553"/>
    </source>
</evidence>
<dbReference type="EC" id="2.7.13.3" evidence="3"/>